<dbReference type="AlphaFoldDB" id="A9A2K8"/>
<keyword evidence="4 5" id="KW-0472">Membrane</keyword>
<protein>
    <submittedName>
        <fullName evidence="6">Uncharacterized protein</fullName>
    </submittedName>
</protein>
<evidence type="ECO:0000256" key="4">
    <source>
        <dbReference type="ARBA" id="ARBA00023136"/>
    </source>
</evidence>
<organism evidence="6 7">
    <name type="scientific">Nitrosopumilus maritimus (strain SCM1)</name>
    <dbReference type="NCBI Taxonomy" id="436308"/>
    <lineage>
        <taxon>Archaea</taxon>
        <taxon>Nitrososphaerota</taxon>
        <taxon>Nitrososphaeria</taxon>
        <taxon>Nitrosopumilales</taxon>
        <taxon>Nitrosopumilaceae</taxon>
        <taxon>Nitrosopumilus</taxon>
    </lineage>
</organism>
<keyword evidence="7" id="KW-1185">Reference proteome</keyword>
<dbReference type="InParanoid" id="A9A2K8"/>
<dbReference type="Gene3D" id="1.20.120.350">
    <property type="entry name" value="Voltage-gated potassium channels. Chain C"/>
    <property type="match status" value="1"/>
</dbReference>
<evidence type="ECO:0000313" key="6">
    <source>
        <dbReference type="EMBL" id="ABX13247.1"/>
    </source>
</evidence>
<name>A9A2K8_NITMS</name>
<gene>
    <name evidence="6" type="ordered locus">Nmar_1351</name>
</gene>
<keyword evidence="3 5" id="KW-1133">Transmembrane helix</keyword>
<accession>A9A2K8</accession>
<dbReference type="GO" id="GO:0016020">
    <property type="term" value="C:membrane"/>
    <property type="evidence" value="ECO:0007669"/>
    <property type="project" value="UniProtKB-SubCell"/>
</dbReference>
<feature type="transmembrane region" description="Helical" evidence="5">
    <location>
        <begin position="6"/>
        <end position="24"/>
    </location>
</feature>
<dbReference type="eggNOG" id="arCOG10581">
    <property type="taxonomic scope" value="Archaea"/>
</dbReference>
<dbReference type="HOGENOM" id="CLU_1880970_0_0_2"/>
<dbReference type="Proteomes" id="UP000000792">
    <property type="component" value="Chromosome"/>
</dbReference>
<sequence length="126" mass="14767">MIYKILDFAIIAIGLMFFAGIVSFEYSTIGLSEPILSLPYESKQFFDFLIWPLIILLVFDLYFKYNKVRDPKKFVKKYWIDIVMLTLIPIFSAFKFLKIGISIIKKLKTVKMGTKVAHKTKKSLRK</sequence>
<feature type="transmembrane region" description="Helical" evidence="5">
    <location>
        <begin position="78"/>
        <end position="97"/>
    </location>
</feature>
<proteinExistence type="predicted"/>
<keyword evidence="2 5" id="KW-0812">Transmembrane</keyword>
<dbReference type="KEGG" id="nmr:Nmar_1351"/>
<feature type="transmembrane region" description="Helical" evidence="5">
    <location>
        <begin position="45"/>
        <end position="63"/>
    </location>
</feature>
<comment type="subcellular location">
    <subcellularLocation>
        <location evidence="1">Membrane</location>
        <topology evidence="1">Multi-pass membrane protein</topology>
    </subcellularLocation>
</comment>
<dbReference type="EnsemblBacteria" id="ABX13247">
    <property type="protein sequence ID" value="ABX13247"/>
    <property type="gene ID" value="Nmar_1351"/>
</dbReference>
<dbReference type="GeneID" id="5774427"/>
<evidence type="ECO:0000313" key="7">
    <source>
        <dbReference type="Proteomes" id="UP000000792"/>
    </source>
</evidence>
<evidence type="ECO:0000256" key="2">
    <source>
        <dbReference type="ARBA" id="ARBA00022692"/>
    </source>
</evidence>
<dbReference type="InterPro" id="IPR027359">
    <property type="entry name" value="Volt_channel_dom_sf"/>
</dbReference>
<evidence type="ECO:0000256" key="3">
    <source>
        <dbReference type="ARBA" id="ARBA00022989"/>
    </source>
</evidence>
<evidence type="ECO:0000256" key="1">
    <source>
        <dbReference type="ARBA" id="ARBA00004141"/>
    </source>
</evidence>
<reference evidence="6 7" key="1">
    <citation type="journal article" date="2010" name="Proc. Natl. Acad. Sci. U.S.A.">
        <title>Nitrosopumilus maritimus genome reveals unique mechanisms for nitrification and autotrophy in globally distributed marine crenarchaea.</title>
        <authorList>
            <person name="Walker C.B."/>
            <person name="de la Torre J.R."/>
            <person name="Klotz M.G."/>
            <person name="Urakawa H."/>
            <person name="Pinel N."/>
            <person name="Arp D.J."/>
            <person name="Brochier-Armanet C."/>
            <person name="Chain P.S."/>
            <person name="Chan P.P."/>
            <person name="Gollabgir A."/>
            <person name="Hemp J."/>
            <person name="Hugler M."/>
            <person name="Karr E.A."/>
            <person name="Konneke M."/>
            <person name="Shin M."/>
            <person name="Lawton T.J."/>
            <person name="Lowe T."/>
            <person name="Martens-Habbena W."/>
            <person name="Sayavedra-Soto L.A."/>
            <person name="Lang D."/>
            <person name="Sievert S.M."/>
            <person name="Rosenzweig A.C."/>
            <person name="Manning G."/>
            <person name="Stahl D.A."/>
        </authorList>
    </citation>
    <scope>NUCLEOTIDE SEQUENCE [LARGE SCALE GENOMIC DNA]</scope>
    <source>
        <strain evidence="6 7">SCM1</strain>
    </source>
</reference>
<evidence type="ECO:0000256" key="5">
    <source>
        <dbReference type="SAM" id="Phobius"/>
    </source>
</evidence>
<dbReference type="OrthoDB" id="9797at2157"/>
<dbReference type="EMBL" id="CP000866">
    <property type="protein sequence ID" value="ABX13247.1"/>
    <property type="molecule type" value="Genomic_DNA"/>
</dbReference>
<dbReference type="RefSeq" id="WP_012215734.1">
    <property type="nucleotide sequence ID" value="NC_010085.1"/>
</dbReference>